<proteinExistence type="predicted"/>
<dbReference type="AlphaFoldDB" id="A0AAV2NTG3"/>
<organism evidence="1 2">
    <name type="scientific">Lasius platythorax</name>
    <dbReference type="NCBI Taxonomy" id="488582"/>
    <lineage>
        <taxon>Eukaryota</taxon>
        <taxon>Metazoa</taxon>
        <taxon>Ecdysozoa</taxon>
        <taxon>Arthropoda</taxon>
        <taxon>Hexapoda</taxon>
        <taxon>Insecta</taxon>
        <taxon>Pterygota</taxon>
        <taxon>Neoptera</taxon>
        <taxon>Endopterygota</taxon>
        <taxon>Hymenoptera</taxon>
        <taxon>Apocrita</taxon>
        <taxon>Aculeata</taxon>
        <taxon>Formicoidea</taxon>
        <taxon>Formicidae</taxon>
        <taxon>Formicinae</taxon>
        <taxon>Lasius</taxon>
        <taxon>Lasius</taxon>
    </lineage>
</organism>
<accession>A0AAV2NTG3</accession>
<reference evidence="1" key="1">
    <citation type="submission" date="2024-04" db="EMBL/GenBank/DDBJ databases">
        <authorList>
            <consortium name="Molecular Ecology Group"/>
        </authorList>
    </citation>
    <scope>NUCLEOTIDE SEQUENCE</scope>
</reference>
<dbReference type="Proteomes" id="UP001497644">
    <property type="component" value="Chromosome 4"/>
</dbReference>
<sequence>MTSVRFNSNSVLCNQCGDCIGGLTQGMRPLSGKLEITEHYVSAPITFGLSNAYIHPHTCASIVIQHHEYESLDDCFVYTTCKYSCVCKAGDIHDDPSRSLPITKITRGIASTSIKRPIISSSDERKTCCASSVSFIIQ</sequence>
<protein>
    <submittedName>
        <fullName evidence="1">Uncharacterized protein</fullName>
    </submittedName>
</protein>
<evidence type="ECO:0000313" key="1">
    <source>
        <dbReference type="EMBL" id="CAL1683607.1"/>
    </source>
</evidence>
<evidence type="ECO:0000313" key="2">
    <source>
        <dbReference type="Proteomes" id="UP001497644"/>
    </source>
</evidence>
<keyword evidence="2" id="KW-1185">Reference proteome</keyword>
<name>A0AAV2NTG3_9HYME</name>
<gene>
    <name evidence="1" type="ORF">LPLAT_LOCUS9300</name>
</gene>
<dbReference type="EMBL" id="OZ034827">
    <property type="protein sequence ID" value="CAL1683607.1"/>
    <property type="molecule type" value="Genomic_DNA"/>
</dbReference>